<proteinExistence type="predicted"/>
<feature type="compositionally biased region" description="Low complexity" evidence="1">
    <location>
        <begin position="483"/>
        <end position="492"/>
    </location>
</feature>
<reference evidence="2" key="1">
    <citation type="submission" date="2023-06" db="EMBL/GenBank/DDBJ databases">
        <title>Genome-scale phylogeny and comparative genomics of the fungal order Sordariales.</title>
        <authorList>
            <consortium name="Lawrence Berkeley National Laboratory"/>
            <person name="Hensen N."/>
            <person name="Bonometti L."/>
            <person name="Westerberg I."/>
            <person name="Brannstrom I.O."/>
            <person name="Guillou S."/>
            <person name="Cros-Aarteil S."/>
            <person name="Calhoun S."/>
            <person name="Haridas S."/>
            <person name="Kuo A."/>
            <person name="Mondo S."/>
            <person name="Pangilinan J."/>
            <person name="Riley R."/>
            <person name="Labutti K."/>
            <person name="Andreopoulos B."/>
            <person name="Lipzen A."/>
            <person name="Chen C."/>
            <person name="Yanf M."/>
            <person name="Daum C."/>
            <person name="Ng V."/>
            <person name="Clum A."/>
            <person name="Steindorff A."/>
            <person name="Ohm R."/>
            <person name="Martin F."/>
            <person name="Silar P."/>
            <person name="Natvig D."/>
            <person name="Lalanne C."/>
            <person name="Gautier V."/>
            <person name="Ament-Velasquez S.L."/>
            <person name="Kruys A."/>
            <person name="Hutchinson M.I."/>
            <person name="Powell A.J."/>
            <person name="Barry K."/>
            <person name="Miller A.N."/>
            <person name="Grigoriev I.V."/>
            <person name="Debuchy R."/>
            <person name="Gladieux P."/>
            <person name="Thoren M.H."/>
            <person name="Johannesson H."/>
        </authorList>
    </citation>
    <scope>NUCLEOTIDE SEQUENCE</scope>
    <source>
        <strain evidence="2">PSN4</strain>
    </source>
</reference>
<evidence type="ECO:0000256" key="1">
    <source>
        <dbReference type="SAM" id="MobiDB-lite"/>
    </source>
</evidence>
<evidence type="ECO:0000313" key="3">
    <source>
        <dbReference type="Proteomes" id="UP001239445"/>
    </source>
</evidence>
<sequence>MSTNPQRRPLGPPPCIVNAQAAAARRPAEPARRDRNVTSGERRDERVTTPRVRDVGRTAADGTERRQRDVHVPIPIPTGISQGGRSANLTRRPVPSPRQGDIPSRGGVVVELDASESGTGQHHPLNQPIRPGGGGGGGVPSTAIPPAIPTRLRPIPVPVPVPGGEPIDPSKPRTRPTIPAPAMPIPPGTSSSSPSPYAIRDERPPIPIAPRPEIARTRPHERGLSDPILPPPGIAELPSTFGAVPIRPGGGGAVARSHRPSPSISSSHTHTSTHTSTGTGTGTGTGPHPPPPESPLPPSLSSPTTTIPSPNTPDTFPDSLTPLERDFARRHAEMCTRARLLLAEFSVLSAAPPATAANGIIDNEESETDRDRVIAELTKLLDGKLASVVARPAPPRAVRAVAREVVSLFSGDGDGDGGYRGEEGDGLGEVVRDRAVDLLVSDLERVALWAGAGAGSFSSTSESDVNRGGREEAEAQWAGGTGTPDTSDGSSSHVRRVLKERTELLSAALPARWSSLARDAEMHFEHEFGYLYHAGGYVNSATAEGLPVARIPRARFITTSDGFAFDVAELVAAGGRANPLTGDALAEEDVRRVREHVLGRHLPQGETELYGDQEYRNGDVFSDEAAVPLLGPTWNAGEQEFARTRAESVSSMEEEREAASESAGPAELLRETMERTGRDREDAPEFGDGHFTHHERLRAEGVPVYEMEARHEEAGREDARITQQDGPIRPTWQLPSLAIGDRRISLHAPGAFPRSGEDEDPWDAR</sequence>
<evidence type="ECO:0000313" key="2">
    <source>
        <dbReference type="EMBL" id="KAK1754397.1"/>
    </source>
</evidence>
<feature type="region of interest" description="Disordered" evidence="1">
    <location>
        <begin position="647"/>
        <end position="668"/>
    </location>
</feature>
<name>A0AAJ0BAC8_9PEZI</name>
<organism evidence="2 3">
    <name type="scientific">Echria macrotheca</name>
    <dbReference type="NCBI Taxonomy" id="438768"/>
    <lineage>
        <taxon>Eukaryota</taxon>
        <taxon>Fungi</taxon>
        <taxon>Dikarya</taxon>
        <taxon>Ascomycota</taxon>
        <taxon>Pezizomycotina</taxon>
        <taxon>Sordariomycetes</taxon>
        <taxon>Sordariomycetidae</taxon>
        <taxon>Sordariales</taxon>
        <taxon>Schizotheciaceae</taxon>
        <taxon>Echria</taxon>
    </lineage>
</organism>
<feature type="compositionally biased region" description="Basic and acidic residues" evidence="1">
    <location>
        <begin position="710"/>
        <end position="720"/>
    </location>
</feature>
<accession>A0AAJ0BAC8</accession>
<protein>
    <submittedName>
        <fullName evidence="2">Uncharacterized protein</fullName>
    </submittedName>
</protein>
<feature type="region of interest" description="Disordered" evidence="1">
    <location>
        <begin position="454"/>
        <end position="494"/>
    </location>
</feature>
<feature type="compositionally biased region" description="Polar residues" evidence="1">
    <location>
        <begin position="79"/>
        <end position="89"/>
    </location>
</feature>
<dbReference type="Proteomes" id="UP001239445">
    <property type="component" value="Unassembled WGS sequence"/>
</dbReference>
<comment type="caution">
    <text evidence="2">The sequence shown here is derived from an EMBL/GenBank/DDBJ whole genome shotgun (WGS) entry which is preliminary data.</text>
</comment>
<dbReference type="AlphaFoldDB" id="A0AAJ0BAC8"/>
<feature type="region of interest" description="Disordered" evidence="1">
    <location>
        <begin position="21"/>
        <end position="321"/>
    </location>
</feature>
<feature type="compositionally biased region" description="Basic and acidic residues" evidence="1">
    <location>
        <begin position="464"/>
        <end position="473"/>
    </location>
</feature>
<feature type="region of interest" description="Disordered" evidence="1">
    <location>
        <begin position="710"/>
        <end position="765"/>
    </location>
</feature>
<feature type="compositionally biased region" description="Pro residues" evidence="1">
    <location>
        <begin position="287"/>
        <end position="300"/>
    </location>
</feature>
<keyword evidence="3" id="KW-1185">Reference proteome</keyword>
<feature type="compositionally biased region" description="Pro residues" evidence="1">
    <location>
        <begin position="178"/>
        <end position="187"/>
    </location>
</feature>
<feature type="compositionally biased region" description="Basic and acidic residues" evidence="1">
    <location>
        <begin position="26"/>
        <end position="71"/>
    </location>
</feature>
<feature type="compositionally biased region" description="Low complexity" evidence="1">
    <location>
        <begin position="260"/>
        <end position="278"/>
    </location>
</feature>
<gene>
    <name evidence="2" type="ORF">QBC47DRAFT_383814</name>
</gene>
<feature type="compositionally biased region" description="Low complexity" evidence="1">
    <location>
        <begin position="301"/>
        <end position="313"/>
    </location>
</feature>
<feature type="compositionally biased region" description="Low complexity" evidence="1">
    <location>
        <begin position="188"/>
        <end position="198"/>
    </location>
</feature>
<feature type="compositionally biased region" description="Basic and acidic residues" evidence="1">
    <location>
        <begin position="213"/>
        <end position="224"/>
    </location>
</feature>
<dbReference type="EMBL" id="MU839835">
    <property type="protein sequence ID" value="KAK1754397.1"/>
    <property type="molecule type" value="Genomic_DNA"/>
</dbReference>